<feature type="transmembrane region" description="Helical" evidence="1">
    <location>
        <begin position="70"/>
        <end position="88"/>
    </location>
</feature>
<evidence type="ECO:0000313" key="3">
    <source>
        <dbReference type="Proteomes" id="UP000838308"/>
    </source>
</evidence>
<dbReference type="RefSeq" id="WP_248733525.1">
    <property type="nucleotide sequence ID" value="NZ_CALBWS010000001.1"/>
</dbReference>
<evidence type="ECO:0000256" key="1">
    <source>
        <dbReference type="SAM" id="Phobius"/>
    </source>
</evidence>
<keyword evidence="1" id="KW-0472">Membrane</keyword>
<keyword evidence="3" id="KW-1185">Reference proteome</keyword>
<evidence type="ECO:0000313" key="2">
    <source>
        <dbReference type="EMBL" id="CAH2713186.1"/>
    </source>
</evidence>
<comment type="caution">
    <text evidence="2">The sequence shown here is derived from an EMBL/GenBank/DDBJ whole genome shotgun (WGS) entry which is preliminary data.</text>
</comment>
<reference evidence="2" key="1">
    <citation type="submission" date="2022-04" db="EMBL/GenBank/DDBJ databases">
        <authorList>
            <person name="Criscuolo A."/>
        </authorList>
    </citation>
    <scope>NUCLEOTIDE SEQUENCE</scope>
    <source>
        <strain evidence="2">CIP111895</strain>
    </source>
</reference>
<gene>
    <name evidence="2" type="ORF">BACCIP111895_00321</name>
</gene>
<sequence length="108" mass="12205">MKVLAVIFKTANPYRATRGFRGFQIIASGLAAFFHGGIDGQKTWGSLKIIPRKEPFYLFFKKEPVRNIRLARFLVDLFLYGLIISVVGGKRRTRGIDPVSQTVHPLLV</sequence>
<evidence type="ECO:0008006" key="4">
    <source>
        <dbReference type="Google" id="ProtNLM"/>
    </source>
</evidence>
<dbReference type="Proteomes" id="UP000838308">
    <property type="component" value="Unassembled WGS sequence"/>
</dbReference>
<organism evidence="2 3">
    <name type="scientific">Neobacillus rhizosphaerae</name>
    <dbReference type="NCBI Taxonomy" id="2880965"/>
    <lineage>
        <taxon>Bacteria</taxon>
        <taxon>Bacillati</taxon>
        <taxon>Bacillota</taxon>
        <taxon>Bacilli</taxon>
        <taxon>Bacillales</taxon>
        <taxon>Bacillaceae</taxon>
        <taxon>Neobacillus</taxon>
    </lineage>
</organism>
<keyword evidence="1" id="KW-1133">Transmembrane helix</keyword>
<keyword evidence="1" id="KW-0812">Transmembrane</keyword>
<protein>
    <recommendedName>
        <fullName evidence="4">RDD domain-containing protein</fullName>
    </recommendedName>
</protein>
<accession>A0ABM9EKS0</accession>
<dbReference type="EMBL" id="CALBWS010000001">
    <property type="protein sequence ID" value="CAH2713186.1"/>
    <property type="molecule type" value="Genomic_DNA"/>
</dbReference>
<feature type="transmembrane region" description="Helical" evidence="1">
    <location>
        <begin position="20"/>
        <end position="38"/>
    </location>
</feature>
<name>A0ABM9EKS0_9BACI</name>
<proteinExistence type="predicted"/>